<dbReference type="SUPFAM" id="SSF56601">
    <property type="entry name" value="beta-lactamase/transpeptidase-like"/>
    <property type="match status" value="1"/>
</dbReference>
<dbReference type="AlphaFoldDB" id="A0A8B7YUK2"/>
<protein>
    <submittedName>
        <fullName evidence="3">Beta-lactamase domain-containing protein 2-like</fullName>
    </submittedName>
</protein>
<keyword evidence="2" id="KW-1185">Reference proteome</keyword>
<reference evidence="3" key="1">
    <citation type="submission" date="2025-08" db="UniProtKB">
        <authorList>
            <consortium name="RefSeq"/>
        </authorList>
    </citation>
    <scope>IDENTIFICATION</scope>
</reference>
<evidence type="ECO:0000313" key="2">
    <source>
        <dbReference type="Proteomes" id="UP000694845"/>
    </source>
</evidence>
<gene>
    <name evidence="3" type="primary">LOC110982681</name>
</gene>
<accession>A0A8B7YUK2</accession>
<evidence type="ECO:0000313" key="3">
    <source>
        <dbReference type="RefSeq" id="XP_022096968.1"/>
    </source>
</evidence>
<dbReference type="RefSeq" id="XP_022096968.1">
    <property type="nucleotide sequence ID" value="XM_022241276.1"/>
</dbReference>
<dbReference type="InterPro" id="IPR052907">
    <property type="entry name" value="Beta-lactamase/esterase"/>
</dbReference>
<dbReference type="InterPro" id="IPR012338">
    <property type="entry name" value="Beta-lactam/transpept-like"/>
</dbReference>
<dbReference type="GeneID" id="110982681"/>
<dbReference type="OrthoDB" id="5946976at2759"/>
<dbReference type="PANTHER" id="PTHR43319:SF3">
    <property type="entry name" value="BETA-LACTAMASE-RELATED DOMAIN-CONTAINING PROTEIN"/>
    <property type="match status" value="1"/>
</dbReference>
<dbReference type="Pfam" id="PF00144">
    <property type="entry name" value="Beta-lactamase"/>
    <property type="match status" value="1"/>
</dbReference>
<dbReference type="PANTHER" id="PTHR43319">
    <property type="entry name" value="BETA-LACTAMASE-RELATED"/>
    <property type="match status" value="1"/>
</dbReference>
<dbReference type="KEGG" id="aplc:110982681"/>
<dbReference type="Proteomes" id="UP000694845">
    <property type="component" value="Unplaced"/>
</dbReference>
<proteinExistence type="predicted"/>
<dbReference type="Gene3D" id="3.40.710.10">
    <property type="entry name" value="DD-peptidase/beta-lactamase superfamily"/>
    <property type="match status" value="1"/>
</dbReference>
<organism evidence="2 3">
    <name type="scientific">Acanthaster planci</name>
    <name type="common">Crown-of-thorns starfish</name>
    <dbReference type="NCBI Taxonomy" id="133434"/>
    <lineage>
        <taxon>Eukaryota</taxon>
        <taxon>Metazoa</taxon>
        <taxon>Echinodermata</taxon>
        <taxon>Eleutherozoa</taxon>
        <taxon>Asterozoa</taxon>
        <taxon>Asteroidea</taxon>
        <taxon>Valvatacea</taxon>
        <taxon>Valvatida</taxon>
        <taxon>Acanthasteridae</taxon>
        <taxon>Acanthaster</taxon>
    </lineage>
</organism>
<sequence length="431" mass="46964">MAFIKTAFLVCATAVLTVYLPQLWTTTRPIITAGTVQPGFEPVAKLFRENFENGVEYSTGGSAYSVYYKGSKVVDIWGGYADSEADRPWKEDSVAVFYSTTKGIAGICMAMLVDKGLLDYDKTVASYWPEFAQNGKDNITVRTLLNHQAGLSYTPEKMSLALLKDQDALGNVLARAPPQWKPGTAHGYHAMTFGLYASQLLRRVDSKHRTLGQFFKEEIAQPFDVDFHIGLPVESFHRVARLVGHSGNFILSLLKGLSSPLNRQMMWAMATGKSDLPKILESSGDTLEPEAFLRPETLALEQPSAYGVGTARAVAKVYGILANGGKTKEGKTLLSSKAIKKIISEAKDDGSLDKTVGFPAVINLGFFISEYEGSPQFGHPGAGGMQGRADPQRKLGMSYLSSYGSQFGLGDDPRFMSLQAATYKCIDKLEA</sequence>
<dbReference type="OMA" id="TYYWPEF"/>
<name>A0A8B7YUK2_ACAPL</name>
<dbReference type="InterPro" id="IPR001466">
    <property type="entry name" value="Beta-lactam-related"/>
</dbReference>
<feature type="domain" description="Beta-lactamase-related" evidence="1">
    <location>
        <begin position="47"/>
        <end position="405"/>
    </location>
</feature>
<evidence type="ECO:0000259" key="1">
    <source>
        <dbReference type="Pfam" id="PF00144"/>
    </source>
</evidence>